<dbReference type="EMBL" id="VSRR010041421">
    <property type="protein sequence ID" value="MPC75567.1"/>
    <property type="molecule type" value="Genomic_DNA"/>
</dbReference>
<proteinExistence type="predicted"/>
<dbReference type="AlphaFoldDB" id="A0A5B7I2A0"/>
<reference evidence="1 2" key="1">
    <citation type="submission" date="2019-05" db="EMBL/GenBank/DDBJ databases">
        <title>Another draft genome of Portunus trituberculatus and its Hox gene families provides insights of decapod evolution.</title>
        <authorList>
            <person name="Jeong J.-H."/>
            <person name="Song I."/>
            <person name="Kim S."/>
            <person name="Choi T."/>
            <person name="Kim D."/>
            <person name="Ryu S."/>
            <person name="Kim W."/>
        </authorList>
    </citation>
    <scope>NUCLEOTIDE SEQUENCE [LARGE SCALE GENOMIC DNA]</scope>
    <source>
        <tissue evidence="1">Muscle</tissue>
    </source>
</reference>
<name>A0A5B7I2A0_PORTR</name>
<dbReference type="Proteomes" id="UP000324222">
    <property type="component" value="Unassembled WGS sequence"/>
</dbReference>
<gene>
    <name evidence="1" type="ORF">E2C01_069957</name>
</gene>
<accession>A0A5B7I2A0</accession>
<comment type="caution">
    <text evidence="1">The sequence shown here is derived from an EMBL/GenBank/DDBJ whole genome shotgun (WGS) entry which is preliminary data.</text>
</comment>
<protein>
    <submittedName>
        <fullName evidence="1">Uncharacterized protein</fullName>
    </submittedName>
</protein>
<evidence type="ECO:0000313" key="2">
    <source>
        <dbReference type="Proteomes" id="UP000324222"/>
    </source>
</evidence>
<keyword evidence="2" id="KW-1185">Reference proteome</keyword>
<organism evidence="1 2">
    <name type="scientific">Portunus trituberculatus</name>
    <name type="common">Swimming crab</name>
    <name type="synonym">Neptunus trituberculatus</name>
    <dbReference type="NCBI Taxonomy" id="210409"/>
    <lineage>
        <taxon>Eukaryota</taxon>
        <taxon>Metazoa</taxon>
        <taxon>Ecdysozoa</taxon>
        <taxon>Arthropoda</taxon>
        <taxon>Crustacea</taxon>
        <taxon>Multicrustacea</taxon>
        <taxon>Malacostraca</taxon>
        <taxon>Eumalacostraca</taxon>
        <taxon>Eucarida</taxon>
        <taxon>Decapoda</taxon>
        <taxon>Pleocyemata</taxon>
        <taxon>Brachyura</taxon>
        <taxon>Eubrachyura</taxon>
        <taxon>Portunoidea</taxon>
        <taxon>Portunidae</taxon>
        <taxon>Portuninae</taxon>
        <taxon>Portunus</taxon>
    </lineage>
</organism>
<sequence length="58" mass="6382">MTPHGEDQTLTFSCPSLCDINIDTELEGIDFSIATIAKAEVEPNGTDTLRMIPWEGKE</sequence>
<evidence type="ECO:0000313" key="1">
    <source>
        <dbReference type="EMBL" id="MPC75567.1"/>
    </source>
</evidence>